<evidence type="ECO:0000313" key="2">
    <source>
        <dbReference type="EMBL" id="GAT49942.1"/>
    </source>
</evidence>
<proteinExistence type="predicted"/>
<keyword evidence="3" id="KW-1185">Reference proteome</keyword>
<protein>
    <submittedName>
        <fullName evidence="2">Uncharacterized protein</fullName>
    </submittedName>
</protein>
<organism evidence="2 3">
    <name type="scientific">Mycena chlorophos</name>
    <name type="common">Agaric fungus</name>
    <name type="synonym">Agaricus chlorophos</name>
    <dbReference type="NCBI Taxonomy" id="658473"/>
    <lineage>
        <taxon>Eukaryota</taxon>
        <taxon>Fungi</taxon>
        <taxon>Dikarya</taxon>
        <taxon>Basidiomycota</taxon>
        <taxon>Agaricomycotina</taxon>
        <taxon>Agaricomycetes</taxon>
        <taxon>Agaricomycetidae</taxon>
        <taxon>Agaricales</taxon>
        <taxon>Marasmiineae</taxon>
        <taxon>Mycenaceae</taxon>
        <taxon>Mycena</taxon>
    </lineage>
</organism>
<accession>A0ABQ0LHH0</accession>
<feature type="compositionally biased region" description="Polar residues" evidence="1">
    <location>
        <begin position="94"/>
        <end position="108"/>
    </location>
</feature>
<feature type="region of interest" description="Disordered" evidence="1">
    <location>
        <begin position="202"/>
        <end position="259"/>
    </location>
</feature>
<sequence length="553" mass="60458">MRARSKERWTGHDHLFVPTFTHPSWNRRSRPWAWTTDDKEALAKDGSMGGLGQRRSSATAVLRQSAASGVCLCILLRSGTRPREWRLRRESQGDTRSSGRAQEGCSQPPSLPRPVACPDTSAVAEAAEDPSHTLKTLATPLERARQPRRGRRLPSSLLNPHTPGLQPFPLPSPLDETFFRSAAQAPALPCTRPVGPFASSRRVHLSDGHAQGSRRARRHLPHEHTYEQLTPTTPDTGRPHNPSLRRAPQLQARPGPRRYSIIRTGGSGSDHPEVANADGMGGLPSTSVRTCYLPACLRLSLHITPIPPTLPMAVGHSGHAIRSTPCILPVPGIHKLFESLEPRGSPGERVELLRRSCTLASCGSYAGTTILTPSIAHTPPSLPLLDGRYVFVLPKLVSRHPCHLSIFLSTPRVRLWVYGLETPIPPTPPMDASLRRNSLSISSSSSDGSAFALSARFALQTGEAGQILAWRVQRCYAWTTWRVRSSRVAVALLSAPLESLGRRHVAHPTQTGKIPIPRRPPPRRRFSSSTYTAVVVEVVVVCRRLADVAFAGV</sequence>
<name>A0ABQ0LHH0_MYCCL</name>
<feature type="compositionally biased region" description="Basic residues" evidence="1">
    <location>
        <begin position="212"/>
        <end position="221"/>
    </location>
</feature>
<evidence type="ECO:0000256" key="1">
    <source>
        <dbReference type="SAM" id="MobiDB-lite"/>
    </source>
</evidence>
<dbReference type="Proteomes" id="UP000815677">
    <property type="component" value="Unassembled WGS sequence"/>
</dbReference>
<dbReference type="EMBL" id="DF846048">
    <property type="protein sequence ID" value="GAT49942.1"/>
    <property type="molecule type" value="Genomic_DNA"/>
</dbReference>
<feature type="region of interest" description="Disordered" evidence="1">
    <location>
        <begin position="85"/>
        <end position="171"/>
    </location>
</feature>
<evidence type="ECO:0000313" key="3">
    <source>
        <dbReference type="Proteomes" id="UP000815677"/>
    </source>
</evidence>
<reference evidence="2" key="1">
    <citation type="submission" date="2014-09" db="EMBL/GenBank/DDBJ databases">
        <title>Genome sequence of the luminous mushroom Mycena chlorophos for searching fungal bioluminescence genes.</title>
        <authorList>
            <person name="Tanaka Y."/>
            <person name="Kasuga D."/>
            <person name="Oba Y."/>
            <person name="Hase S."/>
            <person name="Sato K."/>
            <person name="Oba Y."/>
            <person name="Sakakibara Y."/>
        </authorList>
    </citation>
    <scope>NUCLEOTIDE SEQUENCE</scope>
</reference>
<gene>
    <name evidence="2" type="ORF">MCHLO_07226</name>
</gene>
<feature type="region of interest" description="Disordered" evidence="1">
    <location>
        <begin position="505"/>
        <end position="525"/>
    </location>
</feature>